<evidence type="ECO:0000313" key="4">
    <source>
        <dbReference type="Proteomes" id="UP000276215"/>
    </source>
</evidence>
<protein>
    <submittedName>
        <fullName evidence="3">Uncharacterized protein</fullName>
    </submittedName>
</protein>
<proteinExistence type="predicted"/>
<evidence type="ECO:0000313" key="3">
    <source>
        <dbReference type="EMBL" id="RPA92702.1"/>
    </source>
</evidence>
<dbReference type="EMBL" id="ML120467">
    <property type="protein sequence ID" value="RPA92702.1"/>
    <property type="molecule type" value="Genomic_DNA"/>
</dbReference>
<keyword evidence="4" id="KW-1185">Reference proteome</keyword>
<evidence type="ECO:0000256" key="2">
    <source>
        <dbReference type="SAM" id="Phobius"/>
    </source>
</evidence>
<feature type="compositionally biased region" description="Basic and acidic residues" evidence="1">
    <location>
        <begin position="203"/>
        <end position="219"/>
    </location>
</feature>
<keyword evidence="2" id="KW-1133">Transmembrane helix</keyword>
<reference evidence="3 4" key="1">
    <citation type="journal article" date="2018" name="Nat. Ecol. Evol.">
        <title>Pezizomycetes genomes reveal the molecular basis of ectomycorrhizal truffle lifestyle.</title>
        <authorList>
            <person name="Murat C."/>
            <person name="Payen T."/>
            <person name="Noel B."/>
            <person name="Kuo A."/>
            <person name="Morin E."/>
            <person name="Chen J."/>
            <person name="Kohler A."/>
            <person name="Krizsan K."/>
            <person name="Balestrini R."/>
            <person name="Da Silva C."/>
            <person name="Montanini B."/>
            <person name="Hainaut M."/>
            <person name="Levati E."/>
            <person name="Barry K.W."/>
            <person name="Belfiori B."/>
            <person name="Cichocki N."/>
            <person name="Clum A."/>
            <person name="Dockter R.B."/>
            <person name="Fauchery L."/>
            <person name="Guy J."/>
            <person name="Iotti M."/>
            <person name="Le Tacon F."/>
            <person name="Lindquist E.A."/>
            <person name="Lipzen A."/>
            <person name="Malagnac F."/>
            <person name="Mello A."/>
            <person name="Molinier V."/>
            <person name="Miyauchi S."/>
            <person name="Poulain J."/>
            <person name="Riccioni C."/>
            <person name="Rubini A."/>
            <person name="Sitrit Y."/>
            <person name="Splivallo R."/>
            <person name="Traeger S."/>
            <person name="Wang M."/>
            <person name="Zifcakova L."/>
            <person name="Wipf D."/>
            <person name="Zambonelli A."/>
            <person name="Paolocci F."/>
            <person name="Nowrousian M."/>
            <person name="Ottonello S."/>
            <person name="Baldrian P."/>
            <person name="Spatafora J.W."/>
            <person name="Henrissat B."/>
            <person name="Nagy L.G."/>
            <person name="Aury J.M."/>
            <person name="Wincker P."/>
            <person name="Grigoriev I.V."/>
            <person name="Bonfante P."/>
            <person name="Martin F.M."/>
        </authorList>
    </citation>
    <scope>NUCLEOTIDE SEQUENCE [LARGE SCALE GENOMIC DNA]</scope>
    <source>
        <strain evidence="3 4">120613-1</strain>
    </source>
</reference>
<feature type="transmembrane region" description="Helical" evidence="2">
    <location>
        <begin position="20"/>
        <end position="43"/>
    </location>
</feature>
<dbReference type="AlphaFoldDB" id="A0A3N4J2X8"/>
<evidence type="ECO:0000256" key="1">
    <source>
        <dbReference type="SAM" id="MobiDB-lite"/>
    </source>
</evidence>
<feature type="region of interest" description="Disordered" evidence="1">
    <location>
        <begin position="315"/>
        <end position="424"/>
    </location>
</feature>
<organism evidence="3 4">
    <name type="scientific">Choiromyces venosus 120613-1</name>
    <dbReference type="NCBI Taxonomy" id="1336337"/>
    <lineage>
        <taxon>Eukaryota</taxon>
        <taxon>Fungi</taxon>
        <taxon>Dikarya</taxon>
        <taxon>Ascomycota</taxon>
        <taxon>Pezizomycotina</taxon>
        <taxon>Pezizomycetes</taxon>
        <taxon>Pezizales</taxon>
        <taxon>Tuberaceae</taxon>
        <taxon>Choiromyces</taxon>
    </lineage>
</organism>
<feature type="compositionally biased region" description="Basic and acidic residues" evidence="1">
    <location>
        <begin position="547"/>
        <end position="573"/>
    </location>
</feature>
<gene>
    <name evidence="3" type="ORF">L873DRAFT_1708743</name>
</gene>
<feature type="region of interest" description="Disordered" evidence="1">
    <location>
        <begin position="198"/>
        <end position="232"/>
    </location>
</feature>
<sequence length="582" mass="62922">MTHYSPDNVSESSSVSLKVIVPSVTVISLLVLITFTGAVIIFARAYRQRKHRRLLQEKNRRGGLEAGGNIVGEIDEVENVNAPKTGRRFFRSPFSRKRETTLVRVPPPVATTRESKTLSQNVREIVEDGFQMERGSVNGRTEGTVRVGHGYGVRHARETPGTEIYESAAVPAMPVVGKIERITGNALSNDLYTIRASGAASTKGDRTPSRRQSEPELGKRTGIAIPRTPPGSLKLDTNFPPISPATDETSAVQDLSPNYENILALSPPPPMETTLIDTKYPNVAALARANTSSAKPSNRLSYTYCGSNLTEHIATQYNPASRSRRAPSRNSENMAPLPDTPLSAAFGGFTERRKPSKGKGKRVSRDSVESGTPNDQQPVPFHRRSWSGRSVLELDAPEDDAKKETSPPPPAQPTDSTPPSTLPEFATSARLRTSAVGSSPGPLPPPILPIPPSASDITRGNHLDAALSRTYSTSKASVASMPSTISSFNTATAPINPIHGLSPTPPRAAGPPATVSDEILRSISTVITDTTNVSNFTERELEVEMARIRDRARRASDERRGKRREEERRRRDGGGGPSSSLD</sequence>
<name>A0A3N4J2X8_9PEZI</name>
<dbReference type="OrthoDB" id="5401189at2759"/>
<feature type="region of interest" description="Disordered" evidence="1">
    <location>
        <begin position="547"/>
        <end position="582"/>
    </location>
</feature>
<keyword evidence="2" id="KW-0472">Membrane</keyword>
<dbReference type="Proteomes" id="UP000276215">
    <property type="component" value="Unassembled WGS sequence"/>
</dbReference>
<keyword evidence="2" id="KW-0812">Transmembrane</keyword>
<accession>A0A3N4J2X8</accession>